<comment type="caution">
    <text evidence="2">The sequence shown here is derived from an EMBL/GenBank/DDBJ whole genome shotgun (WGS) entry which is preliminary data.</text>
</comment>
<accession>A0AAV8EY38</accession>
<sequence length="125" mass="14126">MSNPNQSTEPTMAVVLEAIQQSNQLLQRNQDQMMQSFNTSMGQLVARPEAQPLVRNQEERHQRDGGNNRWDGGFRVEIPEFTGGLSADEFLDWVTTVDEVLSLKEVPPDKQVSLIAIRFRDRAAA</sequence>
<protein>
    <submittedName>
        <fullName evidence="2">Uncharacterized protein</fullName>
    </submittedName>
</protein>
<name>A0AAV8EY38_9POAL</name>
<evidence type="ECO:0000313" key="2">
    <source>
        <dbReference type="EMBL" id="KAJ4784335.1"/>
    </source>
</evidence>
<dbReference type="AlphaFoldDB" id="A0AAV8EY38"/>
<evidence type="ECO:0000313" key="3">
    <source>
        <dbReference type="Proteomes" id="UP001140206"/>
    </source>
</evidence>
<gene>
    <name evidence="2" type="ORF">LUZ62_035581</name>
</gene>
<evidence type="ECO:0000256" key="1">
    <source>
        <dbReference type="SAM" id="MobiDB-lite"/>
    </source>
</evidence>
<dbReference type="Proteomes" id="UP001140206">
    <property type="component" value="Chromosome 2"/>
</dbReference>
<reference evidence="2" key="1">
    <citation type="submission" date="2022-08" db="EMBL/GenBank/DDBJ databases">
        <authorList>
            <person name="Marques A."/>
        </authorList>
    </citation>
    <scope>NUCLEOTIDE SEQUENCE</scope>
    <source>
        <strain evidence="2">RhyPub2mFocal</strain>
        <tissue evidence="2">Leaves</tissue>
    </source>
</reference>
<feature type="region of interest" description="Disordered" evidence="1">
    <location>
        <begin position="53"/>
        <end position="73"/>
    </location>
</feature>
<feature type="compositionally biased region" description="Basic and acidic residues" evidence="1">
    <location>
        <begin position="56"/>
        <end position="73"/>
    </location>
</feature>
<organism evidence="2 3">
    <name type="scientific">Rhynchospora pubera</name>
    <dbReference type="NCBI Taxonomy" id="906938"/>
    <lineage>
        <taxon>Eukaryota</taxon>
        <taxon>Viridiplantae</taxon>
        <taxon>Streptophyta</taxon>
        <taxon>Embryophyta</taxon>
        <taxon>Tracheophyta</taxon>
        <taxon>Spermatophyta</taxon>
        <taxon>Magnoliopsida</taxon>
        <taxon>Liliopsida</taxon>
        <taxon>Poales</taxon>
        <taxon>Cyperaceae</taxon>
        <taxon>Cyperoideae</taxon>
        <taxon>Rhynchosporeae</taxon>
        <taxon>Rhynchospora</taxon>
    </lineage>
</organism>
<proteinExistence type="predicted"/>
<dbReference type="EMBL" id="JAMFTS010000002">
    <property type="protein sequence ID" value="KAJ4784335.1"/>
    <property type="molecule type" value="Genomic_DNA"/>
</dbReference>
<keyword evidence="3" id="KW-1185">Reference proteome</keyword>